<dbReference type="PROSITE" id="PS50144">
    <property type="entry name" value="MATH"/>
    <property type="match status" value="1"/>
</dbReference>
<dbReference type="Gene3D" id="3.90.70.10">
    <property type="entry name" value="Cysteine proteinases"/>
    <property type="match status" value="1"/>
</dbReference>
<feature type="domain" description="MATH" evidence="9">
    <location>
        <begin position="127"/>
        <end position="262"/>
    </location>
</feature>
<dbReference type="EC" id="3.4.19.12" evidence="3"/>
<comment type="catalytic activity">
    <reaction evidence="1">
        <text>Thiol-dependent hydrolysis of ester, thioester, amide, peptide and isopeptide bonds formed by the C-terminal Gly of ubiquitin (a 76-residue protein attached to proteins as an intracellular targeting signal).</text>
        <dbReference type="EC" id="3.4.19.12"/>
    </reaction>
</comment>
<proteinExistence type="inferred from homology"/>
<evidence type="ECO:0000259" key="9">
    <source>
        <dbReference type="PROSITE" id="PS50144"/>
    </source>
</evidence>
<evidence type="ECO:0000259" key="10">
    <source>
        <dbReference type="PROSITE" id="PS50235"/>
    </source>
</evidence>
<dbReference type="InterPro" id="IPR018200">
    <property type="entry name" value="USP_CS"/>
</dbReference>
<evidence type="ECO:0000256" key="5">
    <source>
        <dbReference type="ARBA" id="ARBA00022786"/>
    </source>
</evidence>
<dbReference type="Gene3D" id="3.10.20.90">
    <property type="entry name" value="Phosphatidylinositol 3-kinase Catalytic Subunit, Chain A, domain 1"/>
    <property type="match status" value="2"/>
</dbReference>
<feature type="domain" description="USP" evidence="10">
    <location>
        <begin position="289"/>
        <end position="616"/>
    </location>
</feature>
<dbReference type="PANTHER" id="PTHR24006">
    <property type="entry name" value="UBIQUITIN CARBOXYL-TERMINAL HYDROLASE"/>
    <property type="match status" value="1"/>
</dbReference>
<dbReference type="GO" id="GO:0016787">
    <property type="term" value="F:hydrolase activity"/>
    <property type="evidence" value="ECO:0007669"/>
    <property type="project" value="UniProtKB-KW"/>
</dbReference>
<dbReference type="SUPFAM" id="SSF49599">
    <property type="entry name" value="TRAF domain-like"/>
    <property type="match status" value="1"/>
</dbReference>
<dbReference type="Pfam" id="PF14533">
    <property type="entry name" value="USP7_C2"/>
    <property type="match status" value="1"/>
</dbReference>
<keyword evidence="4" id="KW-0645">Protease</keyword>
<dbReference type="InterPro" id="IPR038765">
    <property type="entry name" value="Papain-like_cys_pep_sf"/>
</dbReference>
<dbReference type="SMART" id="SM00061">
    <property type="entry name" value="MATH"/>
    <property type="match status" value="1"/>
</dbReference>
<dbReference type="CDD" id="cd02659">
    <property type="entry name" value="peptidase_C19C"/>
    <property type="match status" value="1"/>
</dbReference>
<dbReference type="Pfam" id="PF12436">
    <property type="entry name" value="USP7_ICP0_bdg"/>
    <property type="match status" value="1"/>
</dbReference>
<dbReference type="PANTHER" id="PTHR24006:SF644">
    <property type="entry name" value="UBIQUITIN CARBOXYL-TERMINAL HYDROLASE 7"/>
    <property type="match status" value="1"/>
</dbReference>
<dbReference type="InterPro" id="IPR028889">
    <property type="entry name" value="USP"/>
</dbReference>
<keyword evidence="5" id="KW-0833">Ubl conjugation pathway</keyword>
<dbReference type="InterPro" id="IPR001394">
    <property type="entry name" value="Peptidase_C19_UCH"/>
</dbReference>
<evidence type="ECO:0000256" key="4">
    <source>
        <dbReference type="ARBA" id="ARBA00022670"/>
    </source>
</evidence>
<dbReference type="InterPro" id="IPR024729">
    <property type="entry name" value="USP7_ICP0-binding_dom"/>
</dbReference>
<dbReference type="Gene3D" id="2.60.210.10">
    <property type="entry name" value="Apoptosis, Tumor Necrosis Factor Receptor Associated Protein 2, Chain A"/>
    <property type="match status" value="1"/>
</dbReference>
<evidence type="ECO:0000256" key="2">
    <source>
        <dbReference type="ARBA" id="ARBA00009085"/>
    </source>
</evidence>
<dbReference type="PROSITE" id="PS00973">
    <property type="entry name" value="USP_2"/>
    <property type="match status" value="1"/>
</dbReference>
<dbReference type="PROSITE" id="PS50235">
    <property type="entry name" value="USP_3"/>
    <property type="match status" value="1"/>
</dbReference>
<dbReference type="Pfam" id="PF00443">
    <property type="entry name" value="UCH"/>
    <property type="match status" value="1"/>
</dbReference>
<evidence type="ECO:0000313" key="11">
    <source>
        <dbReference type="EMBL" id="CAK7920595.1"/>
    </source>
</evidence>
<keyword evidence="6 11" id="KW-0378">Hydrolase</keyword>
<accession>A0ABP0EJG9</accession>
<gene>
    <name evidence="11" type="primary">UBP15</name>
    <name evidence="11" type="ORF">CAAN4_H04170</name>
</gene>
<dbReference type="InterPro" id="IPR050164">
    <property type="entry name" value="Peptidase_C19"/>
</dbReference>
<evidence type="ECO:0000256" key="7">
    <source>
        <dbReference type="ARBA" id="ARBA00022807"/>
    </source>
</evidence>
<dbReference type="InterPro" id="IPR008974">
    <property type="entry name" value="TRAF-like"/>
</dbReference>
<evidence type="ECO:0000256" key="8">
    <source>
        <dbReference type="SAM" id="MobiDB-lite"/>
    </source>
</evidence>
<feature type="region of interest" description="Disordered" evidence="8">
    <location>
        <begin position="1307"/>
        <end position="1326"/>
    </location>
</feature>
<name>A0ABP0EJG9_9ASCO</name>
<feature type="region of interest" description="Disordered" evidence="8">
    <location>
        <begin position="35"/>
        <end position="71"/>
    </location>
</feature>
<sequence length="1326" mass="153469">MNKNSVMIHDIQEDEIMDVDLISNEIENEIITVDDVDEDDEVIQVDEDIEAEEGDNEDDEDEDELELDDDDDIAEDEVEVIEAGIKRNNQKPVNGGISDRVNPKANNFKDLAKRLMKPIPDYPILEETWNVWEIKDWNSLKEDKVRGPTFKCGNYEWNILLFPNGNNNNQLAVYLEPHPLNKDDSDWYACAQFGLDIWNPNHPESHISSGSYHRFNRNETDWGFSNFLDLKSLYSPSFLKQQSPHVTNAILENNKVNITAYVKVIDDTSTGVLWHSFLDYDSKESSGFVGLNNQGATCYLNSLLQSYYTTKNFRKLVYQIPTETHIKGKSVPLSLQRIFYQLQNSNEPVGTLELTKSFGWDSSDAFTQHDVQELNRILMDKLESAIKGTPIEGELNNIFVGKMKSYIKCVNVPYESSRVEDFWDIQLNVKGFKTLEEAFKNYIEVEMLEGENKYQAGDEYGYQDAKKGVVFESFPPVLHLQLKRFEYDFMIDDLVKIDDNYEFPDSIDLSPYLDEELPTSIKQENWTYKLHGVLVHQGSISNGHYYALIKPGGTKNEWLRFDDDKVWKVTPNQVFYENFGANECSPETLVKMQKSEQNEYIMRRTTSAYMLVYYRESDLATVLPDDNNSIDEVIPEHVPRKLNAELEERANIERAKQEALYYINVKITTNDNFNNYNAFDLFPDSTNEKFYEPSLYDPKSNPLIMKVKREESFKMFYLQVGVQLKYISESVLKEPLETINIKNLPYRLISMNHRQNHTNRSDTPVPDDLFDNTVVQVFLECFNRKYDEMSFYVEEANKDLLTIASKLSEGLKTPNEFNFKDVLSKLSSNNEPTTDGNEFSNIFERSPNILLFVKYFDPITGEVRGLTHANVLKDEPIKSLIDPINKLLGFVKDTRLIIFEELSPNKLEALQVDSTFEKNELSNGDILCIQPYDYDSTGVKYDSLKSYYKFILTRFHVAVSPFYPNEDEEDTEFVKSDEDATKFAKDGTPIATNPTSGSSFDFWVSMQSSYIEFATEIADRIGGGVDPEYLRIFAVNNQRRFPLKRSTPISQIFGKAVLASQITNFEYEILSIPLEEYENMKLIKLNWLSSLIHYQTFEFLVPKKSIVGEDLMTKLLHKIDINPDHLGDILVWSGINHKYVDLIKFDREISSIPDTFDLFAGIFPAEVETLVNYDMLKRFDGPKEELPSTNGRSSLTPELEETHGYELRQVKYHNRKLNVIPGFHFHKNSSYHHGIPFIFPVFPSEKFSDTKARLRSKLGLGIKEFEKIKFALADINDKGRYIDHENDDFILYEELKKHTEQLSLALDHPDRSPRRQSQFDRGISIK</sequence>
<evidence type="ECO:0000256" key="3">
    <source>
        <dbReference type="ARBA" id="ARBA00012759"/>
    </source>
</evidence>
<dbReference type="PROSITE" id="PS00972">
    <property type="entry name" value="USP_1"/>
    <property type="match status" value="1"/>
</dbReference>
<protein>
    <recommendedName>
        <fullName evidence="3">ubiquitinyl hydrolase 1</fullName>
        <ecNumber evidence="3">3.4.19.12</ecNumber>
    </recommendedName>
</protein>
<dbReference type="Proteomes" id="UP001497600">
    <property type="component" value="Chromosome H"/>
</dbReference>
<dbReference type="InterPro" id="IPR029346">
    <property type="entry name" value="USP_C"/>
</dbReference>
<evidence type="ECO:0000256" key="6">
    <source>
        <dbReference type="ARBA" id="ARBA00022801"/>
    </source>
</evidence>
<dbReference type="InterPro" id="IPR002083">
    <property type="entry name" value="MATH/TRAF_dom"/>
</dbReference>
<dbReference type="EMBL" id="OZ004260">
    <property type="protein sequence ID" value="CAK7920595.1"/>
    <property type="molecule type" value="Genomic_DNA"/>
</dbReference>
<reference evidence="11 12" key="1">
    <citation type="submission" date="2024-01" db="EMBL/GenBank/DDBJ databases">
        <authorList>
            <consortium name="Genoscope - CEA"/>
            <person name="William W."/>
        </authorList>
    </citation>
    <scope>NUCLEOTIDE SEQUENCE [LARGE SCALE GENOMIC DNA]</scope>
    <source>
        <strain evidence="11 12">29B2s-10</strain>
    </source>
</reference>
<dbReference type="SUPFAM" id="SSF54001">
    <property type="entry name" value="Cysteine proteinases"/>
    <property type="match status" value="1"/>
</dbReference>
<keyword evidence="12" id="KW-1185">Reference proteome</keyword>
<evidence type="ECO:0000256" key="1">
    <source>
        <dbReference type="ARBA" id="ARBA00000707"/>
    </source>
</evidence>
<keyword evidence="7" id="KW-0788">Thiol protease</keyword>
<evidence type="ECO:0000313" key="12">
    <source>
        <dbReference type="Proteomes" id="UP001497600"/>
    </source>
</evidence>
<organism evidence="11 12">
    <name type="scientific">[Candida] anglica</name>
    <dbReference type="NCBI Taxonomy" id="148631"/>
    <lineage>
        <taxon>Eukaryota</taxon>
        <taxon>Fungi</taxon>
        <taxon>Dikarya</taxon>
        <taxon>Ascomycota</taxon>
        <taxon>Saccharomycotina</taxon>
        <taxon>Pichiomycetes</taxon>
        <taxon>Debaryomycetaceae</taxon>
        <taxon>Kurtzmaniella</taxon>
    </lineage>
</organism>
<comment type="similarity">
    <text evidence="2">Belongs to the peptidase C19 family.</text>
</comment>
<dbReference type="Pfam" id="PF22486">
    <property type="entry name" value="MATH_2"/>
    <property type="match status" value="1"/>
</dbReference>